<dbReference type="InterPro" id="IPR048280">
    <property type="entry name" value="COX6B-like"/>
</dbReference>
<keyword evidence="5" id="KW-1185">Reference proteome</keyword>
<dbReference type="Gene3D" id="1.10.10.140">
    <property type="entry name" value="Cytochrome c oxidase, subunit VIb"/>
    <property type="match status" value="1"/>
</dbReference>
<dbReference type="GO" id="GO:0042775">
    <property type="term" value="P:mitochondrial ATP synthesis coupled electron transport"/>
    <property type="evidence" value="ECO:0007669"/>
    <property type="project" value="TreeGrafter"/>
</dbReference>
<reference evidence="4" key="2">
    <citation type="submission" date="2025-09" db="UniProtKB">
        <authorList>
            <consortium name="Ensembl"/>
        </authorList>
    </citation>
    <scope>IDENTIFICATION</scope>
</reference>
<dbReference type="AlphaFoldDB" id="A0A8C0Y0Q9"/>
<dbReference type="GO" id="GO:0005739">
    <property type="term" value="C:mitochondrion"/>
    <property type="evidence" value="ECO:0007669"/>
    <property type="project" value="UniProtKB-SubCell"/>
</dbReference>
<dbReference type="OMA" id="MEDASQC"/>
<dbReference type="GeneTree" id="ENSGT00990000210555"/>
<dbReference type="Proteomes" id="UP001108240">
    <property type="component" value="Unplaced"/>
</dbReference>
<organism evidence="4 5">
    <name type="scientific">Cyprinus carpio carpio</name>
    <dbReference type="NCBI Taxonomy" id="630221"/>
    <lineage>
        <taxon>Eukaryota</taxon>
        <taxon>Metazoa</taxon>
        <taxon>Chordata</taxon>
        <taxon>Craniata</taxon>
        <taxon>Vertebrata</taxon>
        <taxon>Euteleostomi</taxon>
        <taxon>Actinopterygii</taxon>
        <taxon>Neopterygii</taxon>
        <taxon>Teleostei</taxon>
        <taxon>Ostariophysi</taxon>
        <taxon>Cypriniformes</taxon>
        <taxon>Cyprinidae</taxon>
        <taxon>Cyprininae</taxon>
        <taxon>Cyprinus</taxon>
    </lineage>
</organism>
<dbReference type="GO" id="GO:0008535">
    <property type="term" value="P:respiratory chain complex IV assembly"/>
    <property type="evidence" value="ECO:0007669"/>
    <property type="project" value="InterPro"/>
</dbReference>
<reference evidence="4" key="1">
    <citation type="submission" date="2025-08" db="UniProtKB">
        <authorList>
            <consortium name="Ensembl"/>
        </authorList>
    </citation>
    <scope>IDENTIFICATION</scope>
</reference>
<dbReference type="PANTHER" id="PTHR46690:SF1">
    <property type="entry name" value="CYTOCHROME C OXIDASE ASSEMBLY FACTOR 6 HOMOLOG"/>
    <property type="match status" value="1"/>
</dbReference>
<dbReference type="PANTHER" id="PTHR46690">
    <property type="entry name" value="CYTOCHROME C OXIDASE ASSEMBLY FACTOR 6 HOMOLOG"/>
    <property type="match status" value="1"/>
</dbReference>
<evidence type="ECO:0000313" key="4">
    <source>
        <dbReference type="Ensembl" id="ENSCCRP00000002817.2"/>
    </source>
</evidence>
<dbReference type="SUPFAM" id="SSF47694">
    <property type="entry name" value="Cytochrome c oxidase subunit h"/>
    <property type="match status" value="1"/>
</dbReference>
<keyword evidence="2" id="KW-0496">Mitochondrion</keyword>
<dbReference type="Ensembl" id="ENSCCRT00000003123.2">
    <property type="protein sequence ID" value="ENSCCRP00000002817.2"/>
    <property type="gene ID" value="ENSCCRG00000001759.2"/>
</dbReference>
<evidence type="ECO:0000256" key="1">
    <source>
        <dbReference type="ARBA" id="ARBA00004173"/>
    </source>
</evidence>
<evidence type="ECO:0000256" key="2">
    <source>
        <dbReference type="ARBA" id="ARBA00023128"/>
    </source>
</evidence>
<name>A0A8C0Y0Q9_CYPCA</name>
<dbReference type="InterPro" id="IPR036549">
    <property type="entry name" value="CX6/COA6-like_sf"/>
</dbReference>
<comment type="subcellular location">
    <subcellularLocation>
        <location evidence="1">Mitochondrion</location>
    </subcellularLocation>
</comment>
<accession>A0A8C0Y0Q9</accession>
<sequence>MQKPERGERKACWGARDQLWKCLDEHREQTPVCEKHQREFEAMCPAPCRVFLKYKEKIQNQAMSQIREHQNDSHGRK</sequence>
<evidence type="ECO:0000256" key="3">
    <source>
        <dbReference type="ARBA" id="ARBA00023157"/>
    </source>
</evidence>
<proteinExistence type="predicted"/>
<evidence type="ECO:0000313" key="5">
    <source>
        <dbReference type="Proteomes" id="UP001108240"/>
    </source>
</evidence>
<dbReference type="Pfam" id="PF02297">
    <property type="entry name" value="COX6B"/>
    <property type="match status" value="1"/>
</dbReference>
<dbReference type="InterPro" id="IPR042289">
    <property type="entry name" value="COA6"/>
</dbReference>
<protein>
    <submittedName>
        <fullName evidence="4">Uncharacterized protein</fullName>
    </submittedName>
</protein>
<keyword evidence="3" id="KW-1015">Disulfide bond</keyword>